<dbReference type="KEGG" id="cvn:111128412"/>
<dbReference type="GO" id="GO:0005886">
    <property type="term" value="C:plasma membrane"/>
    <property type="evidence" value="ECO:0007669"/>
    <property type="project" value="UniProtKB-SubCell"/>
</dbReference>
<keyword evidence="2" id="KW-1003">Cell membrane</keyword>
<evidence type="ECO:0000256" key="2">
    <source>
        <dbReference type="ARBA" id="ARBA00022475"/>
    </source>
</evidence>
<feature type="domain" description="G-protein coupled receptors family 1 profile" evidence="10">
    <location>
        <begin position="24"/>
        <end position="350"/>
    </location>
</feature>
<evidence type="ECO:0000256" key="6">
    <source>
        <dbReference type="ARBA" id="ARBA00023136"/>
    </source>
</evidence>
<dbReference type="PROSITE" id="PS50262">
    <property type="entry name" value="G_PROTEIN_RECEP_F1_2"/>
    <property type="match status" value="1"/>
</dbReference>
<evidence type="ECO:0000256" key="8">
    <source>
        <dbReference type="ARBA" id="ARBA00023224"/>
    </source>
</evidence>
<evidence type="ECO:0000313" key="12">
    <source>
        <dbReference type="RefSeq" id="XP_022329717.1"/>
    </source>
</evidence>
<dbReference type="SUPFAM" id="SSF81321">
    <property type="entry name" value="Family A G protein-coupled receptor-like"/>
    <property type="match status" value="1"/>
</dbReference>
<sequence>MATDTFRYSMGTGLAIIGVLSVVLNCLLFFVCVKRNRLRRPPQYFLISLAMIDIMAVTVWLSLTVVSLFNDGWVLPQELCKLQEYTMSMCLYLNSHSFVLLAFERFLLFLRPSKHAEIFINSVVMIMLLALWLFDGTLAAFPYFGWGTVRYFSNQSQCAMDHEKNIRETNFVTVMCFGIPISLCLGLYMFIFIMIRKIRSRGDDNGALIVEINKRAIGDSYSQRLKNQQLKFQNAGTRAQKPNIGKKFTYTEDGYVSNDSSDDENTQKTVQKDSQKQTVQQKKVYHMAKNDLLLMKTYIIMTVLVFLLWLPYVVVTYIFLKNRYANISDEIVFVVVFLCQCTTFIKPLVYVTYNSHFRKHVMKCFRRKASAQRENETAASERGYDNMALE</sequence>
<proteinExistence type="predicted"/>
<dbReference type="OrthoDB" id="10015560at2759"/>
<dbReference type="PANTHER" id="PTHR22752">
    <property type="entry name" value="G PROTEIN-COUPLED RECEPTOR"/>
    <property type="match status" value="1"/>
</dbReference>
<gene>
    <name evidence="12" type="primary">LOC111128412</name>
</gene>
<evidence type="ECO:0000256" key="4">
    <source>
        <dbReference type="ARBA" id="ARBA00022989"/>
    </source>
</evidence>
<dbReference type="AlphaFoldDB" id="A0A8B8DNF9"/>
<feature type="transmembrane region" description="Helical" evidence="9">
    <location>
        <begin position="12"/>
        <end position="32"/>
    </location>
</feature>
<dbReference type="Pfam" id="PF00001">
    <property type="entry name" value="7tm_1"/>
    <property type="match status" value="1"/>
</dbReference>
<evidence type="ECO:0000256" key="5">
    <source>
        <dbReference type="ARBA" id="ARBA00023040"/>
    </source>
</evidence>
<keyword evidence="4 9" id="KW-1133">Transmembrane helix</keyword>
<keyword evidence="7" id="KW-0675">Receptor</keyword>
<name>A0A8B8DNF9_CRAVI</name>
<organism evidence="11 12">
    <name type="scientific">Crassostrea virginica</name>
    <name type="common">Eastern oyster</name>
    <dbReference type="NCBI Taxonomy" id="6565"/>
    <lineage>
        <taxon>Eukaryota</taxon>
        <taxon>Metazoa</taxon>
        <taxon>Spiralia</taxon>
        <taxon>Lophotrochozoa</taxon>
        <taxon>Mollusca</taxon>
        <taxon>Bivalvia</taxon>
        <taxon>Autobranchia</taxon>
        <taxon>Pteriomorphia</taxon>
        <taxon>Ostreida</taxon>
        <taxon>Ostreoidea</taxon>
        <taxon>Ostreidae</taxon>
        <taxon>Crassostrea</taxon>
    </lineage>
</organism>
<dbReference type="GeneID" id="111128412"/>
<evidence type="ECO:0000256" key="7">
    <source>
        <dbReference type="ARBA" id="ARBA00023170"/>
    </source>
</evidence>
<keyword evidence="5" id="KW-0297">G-protein coupled receptor</keyword>
<feature type="transmembrane region" description="Helical" evidence="9">
    <location>
        <begin position="297"/>
        <end position="319"/>
    </location>
</feature>
<comment type="subcellular location">
    <subcellularLocation>
        <location evidence="1">Cell membrane</location>
        <topology evidence="1">Multi-pass membrane protein</topology>
    </subcellularLocation>
</comment>
<evidence type="ECO:0000256" key="9">
    <source>
        <dbReference type="SAM" id="Phobius"/>
    </source>
</evidence>
<dbReference type="RefSeq" id="XP_022329717.1">
    <property type="nucleotide sequence ID" value="XM_022474009.1"/>
</dbReference>
<feature type="transmembrane region" description="Helical" evidence="9">
    <location>
        <begin position="85"/>
        <end position="107"/>
    </location>
</feature>
<dbReference type="CDD" id="cd00637">
    <property type="entry name" value="7tm_classA_rhodopsin-like"/>
    <property type="match status" value="1"/>
</dbReference>
<feature type="transmembrane region" description="Helical" evidence="9">
    <location>
        <begin position="171"/>
        <end position="195"/>
    </location>
</feature>
<dbReference type="InterPro" id="IPR000276">
    <property type="entry name" value="GPCR_Rhodpsn"/>
</dbReference>
<feature type="transmembrane region" description="Helical" evidence="9">
    <location>
        <begin position="44"/>
        <end position="65"/>
    </location>
</feature>
<dbReference type="InterPro" id="IPR017452">
    <property type="entry name" value="GPCR_Rhodpsn_7TM"/>
</dbReference>
<dbReference type="Gene3D" id="1.20.1070.10">
    <property type="entry name" value="Rhodopsin 7-helix transmembrane proteins"/>
    <property type="match status" value="1"/>
</dbReference>
<reference evidence="12" key="1">
    <citation type="submission" date="2025-08" db="UniProtKB">
        <authorList>
            <consortium name="RefSeq"/>
        </authorList>
    </citation>
    <scope>IDENTIFICATION</scope>
    <source>
        <tissue evidence="12">Whole sample</tissue>
    </source>
</reference>
<dbReference type="PRINTS" id="PR00237">
    <property type="entry name" value="GPCRRHODOPSN"/>
</dbReference>
<dbReference type="Proteomes" id="UP000694844">
    <property type="component" value="Chromosome 4"/>
</dbReference>
<feature type="transmembrane region" description="Helical" evidence="9">
    <location>
        <begin position="331"/>
        <end position="353"/>
    </location>
</feature>
<evidence type="ECO:0000256" key="1">
    <source>
        <dbReference type="ARBA" id="ARBA00004651"/>
    </source>
</evidence>
<keyword evidence="8" id="KW-0807">Transducer</keyword>
<keyword evidence="11" id="KW-1185">Reference proteome</keyword>
<keyword evidence="6 9" id="KW-0472">Membrane</keyword>
<protein>
    <submittedName>
        <fullName evidence="12">5-hydroxytryptamine receptor 1F-like</fullName>
    </submittedName>
</protein>
<evidence type="ECO:0000259" key="10">
    <source>
        <dbReference type="PROSITE" id="PS50262"/>
    </source>
</evidence>
<accession>A0A8B8DNF9</accession>
<evidence type="ECO:0000313" key="11">
    <source>
        <dbReference type="Proteomes" id="UP000694844"/>
    </source>
</evidence>
<keyword evidence="3 9" id="KW-0812">Transmembrane</keyword>
<evidence type="ECO:0000256" key="3">
    <source>
        <dbReference type="ARBA" id="ARBA00022692"/>
    </source>
</evidence>
<dbReference type="GO" id="GO:0004930">
    <property type="term" value="F:G protein-coupled receptor activity"/>
    <property type="evidence" value="ECO:0007669"/>
    <property type="project" value="UniProtKB-KW"/>
</dbReference>
<feature type="transmembrane region" description="Helical" evidence="9">
    <location>
        <begin position="119"/>
        <end position="144"/>
    </location>
</feature>